<reference evidence="2" key="1">
    <citation type="submission" date="2018-02" db="EMBL/GenBank/DDBJ databases">
        <authorList>
            <person name="Hausmann B."/>
        </authorList>
    </citation>
    <scope>NUCLEOTIDE SEQUENCE [LARGE SCALE GENOMIC DNA]</scope>
    <source>
        <strain evidence="2">Peat soil MAG SbF1</strain>
    </source>
</reference>
<accession>A0A2U3LP13</accession>
<protein>
    <submittedName>
        <fullName evidence="1">Uncharacterized protein</fullName>
    </submittedName>
</protein>
<sequence length="57" mass="6643">MHDNLAHDKQDYCVFAFVVVQQKLLFETDIQSKYICFLFKCACTIITPSRIIPGLYL</sequence>
<organism evidence="1 2">
    <name type="scientific">Candidatus Desulfosporosinus infrequens</name>
    <dbReference type="NCBI Taxonomy" id="2043169"/>
    <lineage>
        <taxon>Bacteria</taxon>
        <taxon>Bacillati</taxon>
        <taxon>Bacillota</taxon>
        <taxon>Clostridia</taxon>
        <taxon>Eubacteriales</taxon>
        <taxon>Desulfitobacteriaceae</taxon>
        <taxon>Desulfosporosinus</taxon>
    </lineage>
</organism>
<name>A0A2U3LP13_9FIRM</name>
<dbReference type="EMBL" id="OMOF01000649">
    <property type="protein sequence ID" value="SPF53592.1"/>
    <property type="molecule type" value="Genomic_DNA"/>
</dbReference>
<proteinExistence type="predicted"/>
<dbReference type="AlphaFoldDB" id="A0A2U3LP13"/>
<evidence type="ECO:0000313" key="2">
    <source>
        <dbReference type="Proteomes" id="UP000238916"/>
    </source>
</evidence>
<dbReference type="Proteomes" id="UP000238916">
    <property type="component" value="Unassembled WGS sequence"/>
</dbReference>
<evidence type="ECO:0000313" key="1">
    <source>
        <dbReference type="EMBL" id="SPF53592.1"/>
    </source>
</evidence>
<gene>
    <name evidence="1" type="ORF">SBF1_6830003</name>
</gene>